<dbReference type="KEGG" id="ncr:NCU07086"/>
<organism evidence="2 3">
    <name type="scientific">Neurospora crassa (strain ATCC 24698 / 74-OR23-1A / CBS 708.71 / DSM 1257 / FGSC 987)</name>
    <dbReference type="NCBI Taxonomy" id="367110"/>
    <lineage>
        <taxon>Eukaryota</taxon>
        <taxon>Fungi</taxon>
        <taxon>Dikarya</taxon>
        <taxon>Ascomycota</taxon>
        <taxon>Pezizomycotina</taxon>
        <taxon>Sordariomycetes</taxon>
        <taxon>Sordariomycetidae</taxon>
        <taxon>Sordariales</taxon>
        <taxon>Sordariaceae</taxon>
        <taxon>Neurospora</taxon>
    </lineage>
</organism>
<sequence length="362" mass="41287">MTCLNAFLTALFGKVLSAFIWLGVFAWNVYFVWPGWPLLNLASREDVFNQLDKMAEHAKSLIEEFAKCAVGDSRAEIKRRVKSANELAQKNKWKAEVTLEDIEIKTELTEEIVERKMDLLVGKQGEMLRTPAARHTIALETDKMAPVYDVEYDFHPDGTAIPYLVEVDSSSGGSSPILHRPSDLEDVDYWFRLEYADWESALNKDPKTRTSSAPRPVARNKRSWNGRGEMEKRVKRQRLDLDGSFNTACRYQRAIHRRGTNNLAHKHTHHILVPGYYGMRPMVIRGTSRNSQGNHAFARAANYFKERMPGRLAHDNLPNNLTSLPRAPSYGGALYQQKGYRVLRVKDVLHGRTPPVLLVAVR</sequence>
<dbReference type="OMA" id="LEYADWE"/>
<feature type="region of interest" description="Disordered" evidence="1">
    <location>
        <begin position="204"/>
        <end position="232"/>
    </location>
</feature>
<dbReference type="PaxDb" id="5141-EFNCRP00000006961"/>
<dbReference type="AlphaFoldDB" id="Q7S6D8"/>
<name>Q7S6D8_NEUCR</name>
<reference evidence="2 3" key="1">
    <citation type="journal article" date="2003" name="Nature">
        <title>The genome sequence of the filamentous fungus Neurospora crassa.</title>
        <authorList>
            <person name="Galagan J.E."/>
            <person name="Calvo S.E."/>
            <person name="Borkovich K.A."/>
            <person name="Selker E.U."/>
            <person name="Read N.D."/>
            <person name="Jaffe D."/>
            <person name="FitzHugh W."/>
            <person name="Ma L.J."/>
            <person name="Smirnov S."/>
            <person name="Purcell S."/>
            <person name="Rehman B."/>
            <person name="Elkins T."/>
            <person name="Engels R."/>
            <person name="Wang S."/>
            <person name="Nielsen C.B."/>
            <person name="Butler J."/>
            <person name="Endrizzi M."/>
            <person name="Qui D."/>
            <person name="Ianakiev P."/>
            <person name="Bell-Pedersen D."/>
            <person name="Nelson M.A."/>
            <person name="Werner-Washburne M."/>
            <person name="Selitrennikoff C.P."/>
            <person name="Kinsey J.A."/>
            <person name="Braun E.L."/>
            <person name="Zelter A."/>
            <person name="Schulte U."/>
            <person name="Kothe G.O."/>
            <person name="Jedd G."/>
            <person name="Mewes W."/>
            <person name="Staben C."/>
            <person name="Marcotte E."/>
            <person name="Greenberg D."/>
            <person name="Roy A."/>
            <person name="Foley K."/>
            <person name="Naylor J."/>
            <person name="Stange-Thomann N."/>
            <person name="Barrett R."/>
            <person name="Gnerre S."/>
            <person name="Kamal M."/>
            <person name="Kamvysselis M."/>
            <person name="Mauceli E."/>
            <person name="Bielke C."/>
            <person name="Rudd S."/>
            <person name="Frishman D."/>
            <person name="Krystofova S."/>
            <person name="Rasmussen C."/>
            <person name="Metzenberg R.L."/>
            <person name="Perkins D.D."/>
            <person name="Kroken S."/>
            <person name="Cogoni C."/>
            <person name="Macino G."/>
            <person name="Catcheside D."/>
            <person name="Li W."/>
            <person name="Pratt R.J."/>
            <person name="Osmani S.A."/>
            <person name="DeSouza C.P."/>
            <person name="Glass L."/>
            <person name="Orbach M.J."/>
            <person name="Berglund J.A."/>
            <person name="Voelker R."/>
            <person name="Yarden O."/>
            <person name="Plamann M."/>
            <person name="Seiler S."/>
            <person name="Dunlap J."/>
            <person name="Radford A."/>
            <person name="Aramayo R."/>
            <person name="Natvig D.O."/>
            <person name="Alex L.A."/>
            <person name="Mannhaupt G."/>
            <person name="Ebbole D.J."/>
            <person name="Freitag M."/>
            <person name="Paulsen I."/>
            <person name="Sachs M.S."/>
            <person name="Lander E.S."/>
            <person name="Nusbaum C."/>
            <person name="Birren B."/>
        </authorList>
    </citation>
    <scope>NUCLEOTIDE SEQUENCE [LARGE SCALE GENOMIC DNA]</scope>
    <source>
        <strain evidence="3">ATCC 24698 / 74-OR23-1A / CBS 708.71 / DSM 1257 / FGSC 987</strain>
    </source>
</reference>
<dbReference type="EMBL" id="CM002241">
    <property type="protein sequence ID" value="EAA31115.1"/>
    <property type="molecule type" value="Genomic_DNA"/>
</dbReference>
<dbReference type="VEuPathDB" id="FungiDB:NCU07086"/>
<accession>Q7S6D8</accession>
<dbReference type="InParanoid" id="Q7S6D8"/>
<evidence type="ECO:0000256" key="1">
    <source>
        <dbReference type="SAM" id="MobiDB-lite"/>
    </source>
</evidence>
<protein>
    <submittedName>
        <fullName evidence="2">Uncharacterized protein</fullName>
    </submittedName>
</protein>
<keyword evidence="3" id="KW-1185">Reference proteome</keyword>
<evidence type="ECO:0000313" key="3">
    <source>
        <dbReference type="Proteomes" id="UP000001805"/>
    </source>
</evidence>
<proteinExistence type="predicted"/>
<dbReference type="Proteomes" id="UP000001805">
    <property type="component" value="Chromosome 5, Linkage Group VI"/>
</dbReference>
<dbReference type="OrthoDB" id="10359539at2759"/>
<dbReference type="HOGENOM" id="CLU_765245_0_0_1"/>
<evidence type="ECO:0000313" key="2">
    <source>
        <dbReference type="EMBL" id="EAA31115.1"/>
    </source>
</evidence>
<dbReference type="RefSeq" id="XP_960351.1">
    <property type="nucleotide sequence ID" value="XM_955258.1"/>
</dbReference>
<gene>
    <name evidence="2" type="ORF">NCU07086</name>
</gene>
<dbReference type="GeneID" id="3876500"/>